<gene>
    <name evidence="3" type="ORF">J2S42_003579</name>
</gene>
<dbReference type="AlphaFoldDB" id="A0AAE3W1T1"/>
<dbReference type="InterPro" id="IPR035965">
    <property type="entry name" value="PAS-like_dom_sf"/>
</dbReference>
<dbReference type="Gene3D" id="3.20.20.450">
    <property type="entry name" value="EAL domain"/>
    <property type="match status" value="1"/>
</dbReference>
<sequence length="650" mass="72344">MNLDALIRRAAQMPPPQLEQVRARRAVHEIQREYARRLAEGPEITTDVDLRDPYATEVDDVVRISRAAQLAKTGVVVWDARRHHLDWSGEMSILLGYAPGERQPSGWRLLSHLHEDDRDATLKQVIDAWRQGTAVELTFRIVRANNTIYAHSLVEILTTADGSPYGLIATTRDATRLELARQERDRITRRNRTIEVSHISHDAETGLLDASPFADELDRAHRAGTGALLVITAPPLTRTQNSGEHDGHDRDVAAAIAATITKIARPADICGRLGPHEYGVVMPYAPLDVARPVADEILDGLRNRWFMAGAVRLDAYGGLVRYDHRVPITTTDLLIDAETAWRQATRTDQPLYVLTDTPSAEQRHETVRARVRAAVAGDRFTLHAQPILDLNLNQVVRHEILLRTLDNAGDPHPPTALLSLAEHVDEIIAVDRWVVANAMRLIGQTPQTTHYQLNLSGRSLADPGMLGHIRDAIARHSVNPEQITFEITETALAANLTEARKLVNGLRELGCQIALDDFGTGYTSLAYLKYLPVDLLKIDGDFIRDLPNSAADQEIVRTIVDLCRTLGIRTAAEYVQDDAALTLLRQYGVDFAQGYHIGRPQPVATRRHRNPYVDLSLQVVSVPTGETAEQSPRRQTETPRSSADHHRKAV</sequence>
<reference evidence="3 4" key="1">
    <citation type="submission" date="2023-07" db="EMBL/GenBank/DDBJ databases">
        <title>Sequencing the genomes of 1000 actinobacteria strains.</title>
        <authorList>
            <person name="Klenk H.-P."/>
        </authorList>
    </citation>
    <scope>NUCLEOTIDE SEQUENCE [LARGE SCALE GENOMIC DNA]</scope>
    <source>
        <strain evidence="3 4">DSM 44709</strain>
    </source>
</reference>
<dbReference type="SUPFAM" id="SSF55785">
    <property type="entry name" value="PYP-like sensor domain (PAS domain)"/>
    <property type="match status" value="1"/>
</dbReference>
<keyword evidence="4" id="KW-1185">Reference proteome</keyword>
<dbReference type="InterPro" id="IPR029787">
    <property type="entry name" value="Nucleotide_cyclase"/>
</dbReference>
<dbReference type="CDD" id="cd00130">
    <property type="entry name" value="PAS"/>
    <property type="match status" value="1"/>
</dbReference>
<dbReference type="Pfam" id="PF00563">
    <property type="entry name" value="EAL"/>
    <property type="match status" value="1"/>
</dbReference>
<comment type="caution">
    <text evidence="3">The sequence shown here is derived from an EMBL/GenBank/DDBJ whole genome shotgun (WGS) entry which is preliminary data.</text>
</comment>
<feature type="domain" description="EAL" evidence="2">
    <location>
        <begin position="364"/>
        <end position="614"/>
    </location>
</feature>
<proteinExistence type="predicted"/>
<dbReference type="InterPro" id="IPR001633">
    <property type="entry name" value="EAL_dom"/>
</dbReference>
<evidence type="ECO:0000313" key="4">
    <source>
        <dbReference type="Proteomes" id="UP001240236"/>
    </source>
</evidence>
<dbReference type="InterPro" id="IPR043128">
    <property type="entry name" value="Rev_trsase/Diguanyl_cyclase"/>
</dbReference>
<dbReference type="InterPro" id="IPR035919">
    <property type="entry name" value="EAL_sf"/>
</dbReference>
<dbReference type="EMBL" id="JAUSUZ010000001">
    <property type="protein sequence ID" value="MDQ0366910.1"/>
    <property type="molecule type" value="Genomic_DNA"/>
</dbReference>
<dbReference type="Proteomes" id="UP001240236">
    <property type="component" value="Unassembled WGS sequence"/>
</dbReference>
<organism evidence="3 4">
    <name type="scientific">Catenuloplanes indicus</name>
    <dbReference type="NCBI Taxonomy" id="137267"/>
    <lineage>
        <taxon>Bacteria</taxon>
        <taxon>Bacillati</taxon>
        <taxon>Actinomycetota</taxon>
        <taxon>Actinomycetes</taxon>
        <taxon>Micromonosporales</taxon>
        <taxon>Micromonosporaceae</taxon>
        <taxon>Catenuloplanes</taxon>
    </lineage>
</organism>
<evidence type="ECO:0000313" key="3">
    <source>
        <dbReference type="EMBL" id="MDQ0366910.1"/>
    </source>
</evidence>
<dbReference type="PANTHER" id="PTHR33121">
    <property type="entry name" value="CYCLIC DI-GMP PHOSPHODIESTERASE PDEF"/>
    <property type="match status" value="1"/>
</dbReference>
<accession>A0AAE3W1T1</accession>
<dbReference type="SUPFAM" id="SSF55073">
    <property type="entry name" value="Nucleotide cyclase"/>
    <property type="match status" value="1"/>
</dbReference>
<name>A0AAE3W1T1_9ACTN</name>
<dbReference type="InterPro" id="IPR050706">
    <property type="entry name" value="Cyclic-di-GMP_PDE-like"/>
</dbReference>
<dbReference type="PROSITE" id="PS50883">
    <property type="entry name" value="EAL"/>
    <property type="match status" value="1"/>
</dbReference>
<dbReference type="InterPro" id="IPR000160">
    <property type="entry name" value="GGDEF_dom"/>
</dbReference>
<dbReference type="PANTHER" id="PTHR33121:SF79">
    <property type="entry name" value="CYCLIC DI-GMP PHOSPHODIESTERASE PDED-RELATED"/>
    <property type="match status" value="1"/>
</dbReference>
<evidence type="ECO:0000259" key="2">
    <source>
        <dbReference type="PROSITE" id="PS50883"/>
    </source>
</evidence>
<dbReference type="Gene3D" id="3.30.450.20">
    <property type="entry name" value="PAS domain"/>
    <property type="match status" value="1"/>
</dbReference>
<protein>
    <submittedName>
        <fullName evidence="3">EAL domain-containing protein (Putative c-di-GMP-specific phosphodiesterase class I)/PAS domain-containing protein/GGDEF domain-containing protein</fullName>
    </submittedName>
</protein>
<dbReference type="SMART" id="SM00267">
    <property type="entry name" value="GGDEF"/>
    <property type="match status" value="1"/>
</dbReference>
<dbReference type="RefSeq" id="WP_307240580.1">
    <property type="nucleotide sequence ID" value="NZ_JAUSUZ010000001.1"/>
</dbReference>
<feature type="region of interest" description="Disordered" evidence="1">
    <location>
        <begin position="623"/>
        <end position="650"/>
    </location>
</feature>
<dbReference type="Gene3D" id="3.30.70.270">
    <property type="match status" value="1"/>
</dbReference>
<dbReference type="InterPro" id="IPR000014">
    <property type="entry name" value="PAS"/>
</dbReference>
<dbReference type="SUPFAM" id="SSF141868">
    <property type="entry name" value="EAL domain-like"/>
    <property type="match status" value="1"/>
</dbReference>
<dbReference type="CDD" id="cd01948">
    <property type="entry name" value="EAL"/>
    <property type="match status" value="1"/>
</dbReference>
<dbReference type="Pfam" id="PF08447">
    <property type="entry name" value="PAS_3"/>
    <property type="match status" value="1"/>
</dbReference>
<dbReference type="GO" id="GO:0071111">
    <property type="term" value="F:cyclic-guanylate-specific phosphodiesterase activity"/>
    <property type="evidence" value="ECO:0007669"/>
    <property type="project" value="InterPro"/>
</dbReference>
<evidence type="ECO:0000256" key="1">
    <source>
        <dbReference type="SAM" id="MobiDB-lite"/>
    </source>
</evidence>
<dbReference type="SMART" id="SM00052">
    <property type="entry name" value="EAL"/>
    <property type="match status" value="1"/>
</dbReference>
<dbReference type="InterPro" id="IPR013655">
    <property type="entry name" value="PAS_fold_3"/>
</dbReference>